<name>A0A2T5YPM3_9BACT</name>
<dbReference type="Gene3D" id="2.115.10.20">
    <property type="entry name" value="Glycosyl hydrolase domain, family 43"/>
    <property type="match status" value="1"/>
</dbReference>
<accession>A0A2T5YPM3</accession>
<dbReference type="SUPFAM" id="SSF75005">
    <property type="entry name" value="Arabinanase/levansucrase/invertase"/>
    <property type="match status" value="1"/>
</dbReference>
<reference evidence="7 8" key="1">
    <citation type="submission" date="2018-04" db="EMBL/GenBank/DDBJ databases">
        <title>Genomic Encyclopedia of Archaeal and Bacterial Type Strains, Phase II (KMG-II): from individual species to whole genera.</title>
        <authorList>
            <person name="Goeker M."/>
        </authorList>
    </citation>
    <scope>NUCLEOTIDE SEQUENCE [LARGE SCALE GENOMIC DNA]</scope>
    <source>
        <strain evidence="7 8">DSM 100162</strain>
    </source>
</reference>
<gene>
    <name evidence="7" type="ORF">C8N40_102234</name>
</gene>
<comment type="similarity">
    <text evidence="1 4">Belongs to the glycosyl hydrolase 43 family.</text>
</comment>
<sequence>MKYNHRTIRSIKFKVQPKAILAGFILWLLQVTALAQGQQTYCNPINIDYTYSIVHASRGVSFRSGADPAVVPFRGEYYMFVTRSQGYWHSRDLRSWQFIRPQSWYFESSNAPGAWPMGDSVLIALGNPASVQSVISTDNPTVGTWRGAPSVLPLTLHDPALFVDDDGKVYLYHEPSNTHPLQGVELNLKHYFLPVGENKKLITLNPEQHGWERFGETHQDSAAGFLEGAWMTKYNNKYYLQYAAPGTEWSVYGDGVYTSDSPLGPFTYQEYSPFSYKPGGFIRGAGHGSTVQDPYGNWWHYATMVIGVNFNFERRIGQFPAGFDRDGQLYANTAYGDYPHYLPSQENKNRQSLFTGWMLLSYKKPVRASSVQEKYGPENTVDESIKSFWVAQTNKPGEWLEVDLEQVSEVRAVQLNYHDHKSNIFGKPDTLYHQYLLEYSLDGKNWKTLVDKRENRQDVPNDYVELPQPQKARYIRFTNHHVPTPHLAISGLRVFGRGAGKKPASPSRFSVKRDADRRQAKLAWQPVKGAQGYHVYYGIAPDKLYNSVLLYQDTAYELNALNVAPAYYFQVEAFNENGISKRTKVIKVE</sequence>
<evidence type="ECO:0000256" key="3">
    <source>
        <dbReference type="ARBA" id="ARBA00023295"/>
    </source>
</evidence>
<protein>
    <submittedName>
        <fullName evidence="7">F5/8 type C domain-containing protein</fullName>
    </submittedName>
</protein>
<dbReference type="InterPro" id="IPR023296">
    <property type="entry name" value="Glyco_hydro_beta-prop_sf"/>
</dbReference>
<dbReference type="Proteomes" id="UP000244225">
    <property type="component" value="Unassembled WGS sequence"/>
</dbReference>
<dbReference type="PANTHER" id="PTHR42812:SF14">
    <property type="entry name" value="SECRETED PROTEIN"/>
    <property type="match status" value="1"/>
</dbReference>
<dbReference type="InterPro" id="IPR006710">
    <property type="entry name" value="Glyco_hydro_43"/>
</dbReference>
<dbReference type="InterPro" id="IPR051795">
    <property type="entry name" value="Glycosyl_Hydrlase_43"/>
</dbReference>
<comment type="caution">
    <text evidence="7">The sequence shown here is derived from an EMBL/GenBank/DDBJ whole genome shotgun (WGS) entry which is preliminary data.</text>
</comment>
<feature type="domain" description="F5/8 type C" evidence="5">
    <location>
        <begin position="346"/>
        <end position="497"/>
    </location>
</feature>
<evidence type="ECO:0000313" key="7">
    <source>
        <dbReference type="EMBL" id="PTX21260.1"/>
    </source>
</evidence>
<dbReference type="PANTHER" id="PTHR42812">
    <property type="entry name" value="BETA-XYLOSIDASE"/>
    <property type="match status" value="1"/>
</dbReference>
<keyword evidence="8" id="KW-1185">Reference proteome</keyword>
<dbReference type="PROSITE" id="PS50022">
    <property type="entry name" value="FA58C_3"/>
    <property type="match status" value="1"/>
</dbReference>
<evidence type="ECO:0000259" key="6">
    <source>
        <dbReference type="PROSITE" id="PS50853"/>
    </source>
</evidence>
<dbReference type="GO" id="GO:0005975">
    <property type="term" value="P:carbohydrate metabolic process"/>
    <property type="evidence" value="ECO:0007669"/>
    <property type="project" value="InterPro"/>
</dbReference>
<dbReference type="SUPFAM" id="SSF49265">
    <property type="entry name" value="Fibronectin type III"/>
    <property type="match status" value="1"/>
</dbReference>
<dbReference type="AlphaFoldDB" id="A0A2T5YPM3"/>
<dbReference type="CDD" id="cd00063">
    <property type="entry name" value="FN3"/>
    <property type="match status" value="1"/>
</dbReference>
<evidence type="ECO:0000256" key="1">
    <source>
        <dbReference type="ARBA" id="ARBA00009865"/>
    </source>
</evidence>
<dbReference type="Pfam" id="PF00754">
    <property type="entry name" value="F5_F8_type_C"/>
    <property type="match status" value="1"/>
</dbReference>
<dbReference type="SUPFAM" id="SSF49785">
    <property type="entry name" value="Galactose-binding domain-like"/>
    <property type="match status" value="1"/>
</dbReference>
<dbReference type="InterPro" id="IPR013783">
    <property type="entry name" value="Ig-like_fold"/>
</dbReference>
<feature type="domain" description="Fibronectin type-III" evidence="6">
    <location>
        <begin position="505"/>
        <end position="589"/>
    </location>
</feature>
<dbReference type="InterPro" id="IPR003961">
    <property type="entry name" value="FN3_dom"/>
</dbReference>
<dbReference type="GO" id="GO:0004553">
    <property type="term" value="F:hydrolase activity, hydrolyzing O-glycosyl compounds"/>
    <property type="evidence" value="ECO:0007669"/>
    <property type="project" value="InterPro"/>
</dbReference>
<keyword evidence="2 4" id="KW-0378">Hydrolase</keyword>
<dbReference type="InterPro" id="IPR036116">
    <property type="entry name" value="FN3_sf"/>
</dbReference>
<dbReference type="SMART" id="SM00060">
    <property type="entry name" value="FN3"/>
    <property type="match status" value="1"/>
</dbReference>
<evidence type="ECO:0000259" key="5">
    <source>
        <dbReference type="PROSITE" id="PS50022"/>
    </source>
</evidence>
<dbReference type="RefSeq" id="WP_108210652.1">
    <property type="nucleotide sequence ID" value="NZ_QBKI01000002.1"/>
</dbReference>
<dbReference type="Pfam" id="PF04616">
    <property type="entry name" value="Glyco_hydro_43"/>
    <property type="match status" value="1"/>
</dbReference>
<dbReference type="CDD" id="cd08982">
    <property type="entry name" value="GH43-like"/>
    <property type="match status" value="1"/>
</dbReference>
<dbReference type="OrthoDB" id="9801455at2"/>
<keyword evidence="3 4" id="KW-0326">Glycosidase</keyword>
<evidence type="ECO:0000313" key="8">
    <source>
        <dbReference type="Proteomes" id="UP000244225"/>
    </source>
</evidence>
<evidence type="ECO:0000256" key="2">
    <source>
        <dbReference type="ARBA" id="ARBA00022801"/>
    </source>
</evidence>
<dbReference type="InterPro" id="IPR000421">
    <property type="entry name" value="FA58C"/>
</dbReference>
<dbReference type="PROSITE" id="PS50853">
    <property type="entry name" value="FN3"/>
    <property type="match status" value="1"/>
</dbReference>
<dbReference type="Gene3D" id="2.60.40.10">
    <property type="entry name" value="Immunoglobulins"/>
    <property type="match status" value="1"/>
</dbReference>
<dbReference type="EMBL" id="QBKI01000002">
    <property type="protein sequence ID" value="PTX21260.1"/>
    <property type="molecule type" value="Genomic_DNA"/>
</dbReference>
<evidence type="ECO:0000256" key="4">
    <source>
        <dbReference type="RuleBase" id="RU361187"/>
    </source>
</evidence>
<proteinExistence type="inferred from homology"/>
<dbReference type="InterPro" id="IPR008979">
    <property type="entry name" value="Galactose-bd-like_sf"/>
</dbReference>
<dbReference type="Gene3D" id="2.60.120.260">
    <property type="entry name" value="Galactose-binding domain-like"/>
    <property type="match status" value="1"/>
</dbReference>
<organism evidence="7 8">
    <name type="scientific">Pontibacter mucosus</name>
    <dbReference type="NCBI Taxonomy" id="1649266"/>
    <lineage>
        <taxon>Bacteria</taxon>
        <taxon>Pseudomonadati</taxon>
        <taxon>Bacteroidota</taxon>
        <taxon>Cytophagia</taxon>
        <taxon>Cytophagales</taxon>
        <taxon>Hymenobacteraceae</taxon>
        <taxon>Pontibacter</taxon>
    </lineage>
</organism>